<dbReference type="OrthoDB" id="416253at2759"/>
<dbReference type="Pfam" id="PF00248">
    <property type="entry name" value="Aldo_ket_red"/>
    <property type="match status" value="1"/>
</dbReference>
<dbReference type="AlphaFoldDB" id="A0A5M6C8K1"/>
<proteinExistence type="inferred from homology"/>
<name>A0A5M6C8K1_9TREE</name>
<dbReference type="KEGG" id="ksn:43586796"/>
<dbReference type="PANTHER" id="PTHR43827:SF13">
    <property type="entry name" value="ALDO_KETO REDUCTASE FAMILY PROTEIN"/>
    <property type="match status" value="1"/>
</dbReference>
<dbReference type="PRINTS" id="PR00069">
    <property type="entry name" value="ALDKETRDTASE"/>
</dbReference>
<dbReference type="InterPro" id="IPR018170">
    <property type="entry name" value="Aldo/ket_reductase_CS"/>
</dbReference>
<dbReference type="Proteomes" id="UP000322225">
    <property type="component" value="Chromosome 2"/>
</dbReference>
<dbReference type="PROSITE" id="PS00063">
    <property type="entry name" value="ALDOKETO_REDUCTASE_3"/>
    <property type="match status" value="1"/>
</dbReference>
<dbReference type="RefSeq" id="XP_031863020.1">
    <property type="nucleotide sequence ID" value="XM_032002681.1"/>
</dbReference>
<dbReference type="InterPro" id="IPR023210">
    <property type="entry name" value="NADP_OxRdtase_dom"/>
</dbReference>
<protein>
    <submittedName>
        <fullName evidence="3">Uncharacterized protein</fullName>
    </submittedName>
</protein>
<evidence type="ECO:0000313" key="3">
    <source>
        <dbReference type="EMBL" id="WWD16599.1"/>
    </source>
</evidence>
<evidence type="ECO:0000313" key="4">
    <source>
        <dbReference type="Proteomes" id="UP000322225"/>
    </source>
</evidence>
<reference evidence="3" key="2">
    <citation type="submission" date="2024-01" db="EMBL/GenBank/DDBJ databases">
        <title>Comparative genomics of Cryptococcus and Kwoniella reveals pathogenesis evolution and contrasting modes of karyotype evolution via chromosome fusion or intercentromeric recombination.</title>
        <authorList>
            <person name="Coelho M.A."/>
            <person name="David-Palma M."/>
            <person name="Shea T."/>
            <person name="Bowers K."/>
            <person name="McGinley-Smith S."/>
            <person name="Mohammad A.W."/>
            <person name="Gnirke A."/>
            <person name="Yurkov A.M."/>
            <person name="Nowrousian M."/>
            <person name="Sun S."/>
            <person name="Cuomo C.A."/>
            <person name="Heitman J."/>
        </authorList>
    </citation>
    <scope>NUCLEOTIDE SEQUENCE</scope>
    <source>
        <strain evidence="3">CBS 12478</strain>
    </source>
</reference>
<dbReference type="PROSITE" id="PS00798">
    <property type="entry name" value="ALDOKETO_REDUCTASE_1"/>
    <property type="match status" value="1"/>
</dbReference>
<dbReference type="InterPro" id="IPR036812">
    <property type="entry name" value="NAD(P)_OxRdtase_dom_sf"/>
</dbReference>
<reference evidence="3" key="1">
    <citation type="submission" date="2017-08" db="EMBL/GenBank/DDBJ databases">
        <authorList>
            <person name="Cuomo C."/>
            <person name="Billmyre B."/>
            <person name="Heitman J."/>
        </authorList>
    </citation>
    <scope>NUCLEOTIDE SEQUENCE</scope>
    <source>
        <strain evidence="3">CBS 12478</strain>
    </source>
</reference>
<dbReference type="GO" id="GO:0016491">
    <property type="term" value="F:oxidoreductase activity"/>
    <property type="evidence" value="ECO:0007669"/>
    <property type="project" value="UniProtKB-KW"/>
</dbReference>
<dbReference type="InterPro" id="IPR020471">
    <property type="entry name" value="AKR"/>
</dbReference>
<dbReference type="FunFam" id="3.20.20.100:FF:000015">
    <property type="entry name" value="Oxidoreductase, aldo/keto reductase family"/>
    <property type="match status" value="1"/>
</dbReference>
<gene>
    <name evidence="3" type="ORF">CI109_101027</name>
</gene>
<comment type="similarity">
    <text evidence="1">Belongs to the aldo/keto reductase family.</text>
</comment>
<dbReference type="GeneID" id="43586796"/>
<keyword evidence="4" id="KW-1185">Reference proteome</keyword>
<keyword evidence="2" id="KW-0560">Oxidoreductase</keyword>
<evidence type="ECO:0000256" key="2">
    <source>
        <dbReference type="ARBA" id="ARBA00023002"/>
    </source>
</evidence>
<evidence type="ECO:0000256" key="1">
    <source>
        <dbReference type="ARBA" id="ARBA00007905"/>
    </source>
</evidence>
<dbReference type="PIRSF" id="PIRSF000097">
    <property type="entry name" value="AKR"/>
    <property type="match status" value="1"/>
</dbReference>
<dbReference type="SUPFAM" id="SSF51430">
    <property type="entry name" value="NAD(P)-linked oxidoreductase"/>
    <property type="match status" value="1"/>
</dbReference>
<dbReference type="PANTHER" id="PTHR43827">
    <property type="entry name" value="2,5-DIKETO-D-GLUCONIC ACID REDUCTASE"/>
    <property type="match status" value="1"/>
</dbReference>
<dbReference type="CDD" id="cd19071">
    <property type="entry name" value="AKR_AKR1-5-like"/>
    <property type="match status" value="1"/>
</dbReference>
<sequence>MSLTINTAVKLSSGASIPQLGFGVFRAEPKDCEAAVKEALRVGYRHIDSAQFYHNEEDVGRTVKESGLKRSEVFITTKYLPEQTPTPPSKVYDSIRSSLGKIDQLSSDDDKKYIDLLLVHAAFGGPEGRANNWEALVKAQKEGWVKDIGVSNFDVPHLKALPGPKPAVNQVELHPFCQQKEIAEYCKENGIIVQAYSPLFQGDKSGLENPVMVKIAKKHGKDVSHVALRWSLQKGFVPLPKSVTPSRIASNADLYDFELSQEDMDEIATLDKGMAGTIAWNPISIP</sequence>
<organism evidence="3 4">
    <name type="scientific">Kwoniella shandongensis</name>
    <dbReference type="NCBI Taxonomy" id="1734106"/>
    <lineage>
        <taxon>Eukaryota</taxon>
        <taxon>Fungi</taxon>
        <taxon>Dikarya</taxon>
        <taxon>Basidiomycota</taxon>
        <taxon>Agaricomycotina</taxon>
        <taxon>Tremellomycetes</taxon>
        <taxon>Tremellales</taxon>
        <taxon>Cryptococcaceae</taxon>
        <taxon>Kwoniella</taxon>
    </lineage>
</organism>
<dbReference type="EMBL" id="CP144052">
    <property type="protein sequence ID" value="WWD16599.1"/>
    <property type="molecule type" value="Genomic_DNA"/>
</dbReference>
<dbReference type="Gene3D" id="3.20.20.100">
    <property type="entry name" value="NADP-dependent oxidoreductase domain"/>
    <property type="match status" value="1"/>
</dbReference>
<accession>A0A5M6C8K1</accession>
<dbReference type="PROSITE" id="PS00062">
    <property type="entry name" value="ALDOKETO_REDUCTASE_2"/>
    <property type="match status" value="1"/>
</dbReference>